<organism evidence="1 2">
    <name type="scientific">Rhabditophanes sp. KR3021</name>
    <dbReference type="NCBI Taxonomy" id="114890"/>
    <lineage>
        <taxon>Eukaryota</taxon>
        <taxon>Metazoa</taxon>
        <taxon>Ecdysozoa</taxon>
        <taxon>Nematoda</taxon>
        <taxon>Chromadorea</taxon>
        <taxon>Rhabditida</taxon>
        <taxon>Tylenchina</taxon>
        <taxon>Panagrolaimomorpha</taxon>
        <taxon>Strongyloidoidea</taxon>
        <taxon>Alloionematidae</taxon>
        <taxon>Rhabditophanes</taxon>
    </lineage>
</organism>
<reference evidence="2" key="1">
    <citation type="submission" date="2016-11" db="UniProtKB">
        <authorList>
            <consortium name="WormBaseParasite"/>
        </authorList>
    </citation>
    <scope>IDENTIFICATION</scope>
    <source>
        <strain evidence="2">KR3021</strain>
    </source>
</reference>
<dbReference type="WBParaSite" id="RSKR_0000716133.1">
    <property type="protein sequence ID" value="RSKR_0000716133.1"/>
    <property type="gene ID" value="RSKR_0000716133"/>
</dbReference>
<protein>
    <submittedName>
        <fullName evidence="2">G protein-coupled receptor</fullName>
    </submittedName>
</protein>
<name>A0AC35U2V8_9BILA</name>
<proteinExistence type="predicted"/>
<sequence length="282" mass="32066">MYPAHDTLMHYSAIVGSTLCTFSFLLMHFVPTKTYDKFSALLKWGRLLDSIVPFLLGIVCQAQAVPTLNATVCNGLCYRLGSPLCSKMALFVSMAIANVIVFIYSITALMRYNVLVREKKFSYLTLFDKIILSFVLFIGPIIILGSTQGCYLLDFDTIPADEFDVQEIKKYLSPDYYLFPIRMGLQANYFTYCIAADLFIVLTVFVIEVAAYFVPIELSLRKAIKEAQTETVQKIRNSINYLRFLNLIPIMFALVPTFIPMTMNYFRIPGVTQIFTDNAYGM</sequence>
<evidence type="ECO:0000313" key="2">
    <source>
        <dbReference type="WBParaSite" id="RSKR_0000716133.1"/>
    </source>
</evidence>
<evidence type="ECO:0000313" key="1">
    <source>
        <dbReference type="Proteomes" id="UP000095286"/>
    </source>
</evidence>
<dbReference type="Proteomes" id="UP000095286">
    <property type="component" value="Unplaced"/>
</dbReference>
<accession>A0AC35U2V8</accession>